<dbReference type="Proteomes" id="UP000638043">
    <property type="component" value="Unassembled WGS sequence"/>
</dbReference>
<keyword evidence="1" id="KW-0547">Nucleotide-binding</keyword>
<dbReference type="Gene3D" id="3.40.50.300">
    <property type="entry name" value="P-loop containing nucleotide triphosphate hydrolases"/>
    <property type="match status" value="1"/>
</dbReference>
<name>A0ABQ2N4S1_9MICO</name>
<evidence type="ECO:0000259" key="3">
    <source>
        <dbReference type="PROSITE" id="PS50893"/>
    </source>
</evidence>
<dbReference type="RefSeq" id="WP_188703014.1">
    <property type="nucleotide sequence ID" value="NZ_BMMQ01000012.1"/>
</dbReference>
<evidence type="ECO:0000313" key="4">
    <source>
        <dbReference type="EMBL" id="GGO67203.1"/>
    </source>
</evidence>
<keyword evidence="2" id="KW-0067">ATP-binding</keyword>
<evidence type="ECO:0000256" key="1">
    <source>
        <dbReference type="ARBA" id="ARBA00022741"/>
    </source>
</evidence>
<feature type="domain" description="ABC transporter" evidence="3">
    <location>
        <begin position="2"/>
        <end position="233"/>
    </location>
</feature>
<dbReference type="SMART" id="SM00382">
    <property type="entry name" value="AAA"/>
    <property type="match status" value="1"/>
</dbReference>
<dbReference type="EMBL" id="BMMQ01000012">
    <property type="protein sequence ID" value="GGO67203.1"/>
    <property type="molecule type" value="Genomic_DNA"/>
</dbReference>
<gene>
    <name evidence="4" type="ORF">GCM10010910_28450</name>
</gene>
<dbReference type="InterPro" id="IPR003439">
    <property type="entry name" value="ABC_transporter-like_ATP-bd"/>
</dbReference>
<dbReference type="PANTHER" id="PTHR42794:SF2">
    <property type="entry name" value="ABC TRANSPORTER ATP-BINDING PROTEIN"/>
    <property type="match status" value="1"/>
</dbReference>
<dbReference type="PROSITE" id="PS50893">
    <property type="entry name" value="ABC_TRANSPORTER_2"/>
    <property type="match status" value="1"/>
</dbReference>
<evidence type="ECO:0000313" key="5">
    <source>
        <dbReference type="Proteomes" id="UP000638043"/>
    </source>
</evidence>
<dbReference type="InterPro" id="IPR027417">
    <property type="entry name" value="P-loop_NTPase"/>
</dbReference>
<dbReference type="SUPFAM" id="SSF52540">
    <property type="entry name" value="P-loop containing nucleoside triphosphate hydrolases"/>
    <property type="match status" value="1"/>
</dbReference>
<organism evidence="4 5">
    <name type="scientific">Microbacterium nanhaiense</name>
    <dbReference type="NCBI Taxonomy" id="1301026"/>
    <lineage>
        <taxon>Bacteria</taxon>
        <taxon>Bacillati</taxon>
        <taxon>Actinomycetota</taxon>
        <taxon>Actinomycetes</taxon>
        <taxon>Micrococcales</taxon>
        <taxon>Microbacteriaceae</taxon>
        <taxon>Microbacterium</taxon>
    </lineage>
</organism>
<dbReference type="PROSITE" id="PS00211">
    <property type="entry name" value="ABC_TRANSPORTER_1"/>
    <property type="match status" value="1"/>
</dbReference>
<protein>
    <submittedName>
        <fullName evidence="4">ABC transporter ATPase</fullName>
    </submittedName>
</protein>
<dbReference type="PANTHER" id="PTHR42794">
    <property type="entry name" value="HEMIN IMPORT ATP-BINDING PROTEIN HMUV"/>
    <property type="match status" value="1"/>
</dbReference>
<accession>A0ABQ2N4S1</accession>
<evidence type="ECO:0000256" key="2">
    <source>
        <dbReference type="ARBA" id="ARBA00022840"/>
    </source>
</evidence>
<dbReference type="InterPro" id="IPR003593">
    <property type="entry name" value="AAA+_ATPase"/>
</dbReference>
<sequence>MIEAERIGWAFGSKAVLSGVDLRASEGRVLGLVGPNGAGKTTLLRALYRSIRTEGSIRVDGRELAELRQHERASRLAVVVQETEGETELTVSDLVLLGRSPHLGLLQRPGETDHRIVLDSLRRVGMAALASRPFSELSGGERQRVLIAKALAQQASHLLLDEPTNHLDIRAQHDLLSLVRELAVTSVVVLHDLDLAAHYCDDVVLLDRGSVAASGPVDAVMRPEVLEPVFRVPIERLDRAGRIHLLIG</sequence>
<reference evidence="5" key="1">
    <citation type="journal article" date="2019" name="Int. J. Syst. Evol. Microbiol.">
        <title>The Global Catalogue of Microorganisms (GCM) 10K type strain sequencing project: providing services to taxonomists for standard genome sequencing and annotation.</title>
        <authorList>
            <consortium name="The Broad Institute Genomics Platform"/>
            <consortium name="The Broad Institute Genome Sequencing Center for Infectious Disease"/>
            <person name="Wu L."/>
            <person name="Ma J."/>
        </authorList>
    </citation>
    <scope>NUCLEOTIDE SEQUENCE [LARGE SCALE GENOMIC DNA]</scope>
    <source>
        <strain evidence="5">CGMCC 4.7181</strain>
    </source>
</reference>
<dbReference type="CDD" id="cd03214">
    <property type="entry name" value="ABC_Iron-Siderophores_B12_Hemin"/>
    <property type="match status" value="1"/>
</dbReference>
<keyword evidence="5" id="KW-1185">Reference proteome</keyword>
<comment type="caution">
    <text evidence="4">The sequence shown here is derived from an EMBL/GenBank/DDBJ whole genome shotgun (WGS) entry which is preliminary data.</text>
</comment>
<dbReference type="InterPro" id="IPR017871">
    <property type="entry name" value="ABC_transporter-like_CS"/>
</dbReference>
<proteinExistence type="predicted"/>
<dbReference type="Pfam" id="PF00005">
    <property type="entry name" value="ABC_tran"/>
    <property type="match status" value="1"/>
</dbReference>